<protein>
    <submittedName>
        <fullName evidence="2">Uncharacterized protein</fullName>
    </submittedName>
</protein>
<sequence length="49" mass="5484">MGNNAYALHQPCREPLEDAANPPGDRAKTASVSIRRPNRLTHEDDIRQT</sequence>
<name>A0A0E1VSX7_BURPE</name>
<accession>A0A0E1VSX7</accession>
<dbReference type="EMBL" id="CM000833">
    <property type="protein sequence ID" value="EET03199.1"/>
    <property type="molecule type" value="Genomic_DNA"/>
</dbReference>
<feature type="region of interest" description="Disordered" evidence="1">
    <location>
        <begin position="1"/>
        <end position="49"/>
    </location>
</feature>
<proteinExistence type="predicted"/>
<dbReference type="HOGENOM" id="CLU_3133304_0_0_4"/>
<dbReference type="RefSeq" id="WP_004529555.1">
    <property type="nucleotide sequence ID" value="NZ_CM000833.1"/>
</dbReference>
<evidence type="ECO:0000313" key="2">
    <source>
        <dbReference type="EMBL" id="EET03199.1"/>
    </source>
</evidence>
<dbReference type="Proteomes" id="UP000001812">
    <property type="component" value="Chromosome II"/>
</dbReference>
<evidence type="ECO:0000256" key="1">
    <source>
        <dbReference type="SAM" id="MobiDB-lite"/>
    </source>
</evidence>
<dbReference type="GeneID" id="92977285"/>
<reference evidence="2" key="1">
    <citation type="submission" date="2009-05" db="EMBL/GenBank/DDBJ databases">
        <authorList>
            <person name="Harkins D.M."/>
            <person name="DeShazer D."/>
            <person name="Woods D.E."/>
            <person name="Brinkac L.M."/>
            <person name="Brown K.A."/>
            <person name="Hung G.C."/>
            <person name="Tuanyok A."/>
            <person name="Zhang B."/>
            <person name="Nierman W.C."/>
        </authorList>
    </citation>
    <scope>NUCLEOTIDE SEQUENCE [LARGE SCALE GENOMIC DNA]</scope>
    <source>
        <strain evidence="2">1710a</strain>
    </source>
</reference>
<gene>
    <name evidence="2" type="ORF">BURPS1710A_A2483</name>
</gene>
<dbReference type="AlphaFoldDB" id="A0A0E1VSX7"/>
<feature type="compositionally biased region" description="Basic and acidic residues" evidence="1">
    <location>
        <begin position="40"/>
        <end position="49"/>
    </location>
</feature>
<organism evidence="2">
    <name type="scientific">Burkholderia pseudomallei 1710a</name>
    <dbReference type="NCBI Taxonomy" id="320371"/>
    <lineage>
        <taxon>Bacteria</taxon>
        <taxon>Pseudomonadati</taxon>
        <taxon>Pseudomonadota</taxon>
        <taxon>Betaproteobacteria</taxon>
        <taxon>Burkholderiales</taxon>
        <taxon>Burkholderiaceae</taxon>
        <taxon>Burkholderia</taxon>
        <taxon>pseudomallei group</taxon>
    </lineage>
</organism>